<protein>
    <recommendedName>
        <fullName evidence="2">Amidohydrolase-related domain-containing protein</fullName>
    </recommendedName>
</protein>
<feature type="domain" description="Amidohydrolase-related" evidence="2">
    <location>
        <begin position="190"/>
        <end position="360"/>
    </location>
</feature>
<dbReference type="PANTHER" id="PTHR43794">
    <property type="entry name" value="AMINOHYDROLASE SSNA-RELATED"/>
    <property type="match status" value="1"/>
</dbReference>
<dbReference type="Proteomes" id="UP000094313">
    <property type="component" value="Chromosome"/>
</dbReference>
<dbReference type="SUPFAM" id="SSF51556">
    <property type="entry name" value="Metallo-dependent hydrolases"/>
    <property type="match status" value="1"/>
</dbReference>
<proteinExistence type="predicted"/>
<dbReference type="InterPro" id="IPR050287">
    <property type="entry name" value="MTA/SAH_deaminase"/>
</dbReference>
<dbReference type="Gene3D" id="3.20.20.140">
    <property type="entry name" value="Metal-dependent hydrolases"/>
    <property type="match status" value="2"/>
</dbReference>
<dbReference type="InterPro" id="IPR032466">
    <property type="entry name" value="Metal_Hydrolase"/>
</dbReference>
<keyword evidence="4" id="KW-1185">Reference proteome</keyword>
<dbReference type="SUPFAM" id="SSF51338">
    <property type="entry name" value="Composite domain of metallo-dependent hydrolases"/>
    <property type="match status" value="1"/>
</dbReference>
<dbReference type="GO" id="GO:0016810">
    <property type="term" value="F:hydrolase activity, acting on carbon-nitrogen (but not peptide) bonds"/>
    <property type="evidence" value="ECO:0007669"/>
    <property type="project" value="InterPro"/>
</dbReference>
<evidence type="ECO:0000256" key="1">
    <source>
        <dbReference type="ARBA" id="ARBA00022801"/>
    </source>
</evidence>
<gene>
    <name evidence="3" type="ORF">BFS30_22150</name>
</gene>
<reference evidence="3 4" key="1">
    <citation type="submission" date="2016-08" db="EMBL/GenBank/DDBJ databases">
        <authorList>
            <person name="Seilhamer J.J."/>
        </authorList>
    </citation>
    <scope>NUCLEOTIDE SEQUENCE [LARGE SCALE GENOMIC DNA]</scope>
    <source>
        <strain evidence="3 4">DX4</strain>
    </source>
</reference>
<dbReference type="InterPro" id="IPR011059">
    <property type="entry name" value="Metal-dep_hydrolase_composite"/>
</dbReference>
<dbReference type="EMBL" id="CP017141">
    <property type="protein sequence ID" value="AOM79619.1"/>
    <property type="molecule type" value="Genomic_DNA"/>
</dbReference>
<dbReference type="PANTHER" id="PTHR43794:SF11">
    <property type="entry name" value="AMIDOHYDROLASE-RELATED DOMAIN-CONTAINING PROTEIN"/>
    <property type="match status" value="1"/>
</dbReference>
<dbReference type="KEGG" id="psty:BFS30_22150"/>
<dbReference type="InterPro" id="IPR006680">
    <property type="entry name" value="Amidohydro-rel"/>
</dbReference>
<dbReference type="Pfam" id="PF01979">
    <property type="entry name" value="Amidohydro_1"/>
    <property type="match status" value="1"/>
</dbReference>
<dbReference type="AlphaFoldDB" id="A0A1D7QLX1"/>
<organism evidence="3 4">
    <name type="scientific">Pedobacter steynii</name>
    <dbReference type="NCBI Taxonomy" id="430522"/>
    <lineage>
        <taxon>Bacteria</taxon>
        <taxon>Pseudomonadati</taxon>
        <taxon>Bacteroidota</taxon>
        <taxon>Sphingobacteriia</taxon>
        <taxon>Sphingobacteriales</taxon>
        <taxon>Sphingobacteriaceae</taxon>
        <taxon>Pedobacter</taxon>
    </lineage>
</organism>
<evidence type="ECO:0000259" key="2">
    <source>
        <dbReference type="Pfam" id="PF01979"/>
    </source>
</evidence>
<accession>A0A1D7QLX1</accession>
<evidence type="ECO:0000313" key="3">
    <source>
        <dbReference type="EMBL" id="AOM79619.1"/>
    </source>
</evidence>
<dbReference type="Gene3D" id="2.30.40.10">
    <property type="entry name" value="Urease, subunit C, domain 1"/>
    <property type="match status" value="2"/>
</dbReference>
<keyword evidence="1" id="KW-0378">Hydrolase</keyword>
<sequence>MQAESRIINDGYLAIKEGRIAAITDDQRKLPAEFSGKVIVETEGTIYPGLIDLHNHFVYNVLPLWVVPKRYDNRSQWPSHPEYRAGVSKPIKQALAKFSVSAKALVRYVEAKALLSGTTTGQGMRTQVNGGSRLFRGALRFAEQPENESLPPARSMVPDLVVTGATAAERISNFREALNDESGGVYFYHLSEGIDESARRHFSNLKINDLINDKLVGIHSLGLQETDLNHLQQKGAKVVWSPFSNQLLYGKTIDLRALKASGLLFSLGCDWSPTGSKNILQELKVAWFANQQQGEVFSNYELVCAASSNAAAVTGWGAHLGTLEAGKLADILVIKGNEDDAYMQLIKAAEPEVELVIIDGIARYGNLDFMKRLRVDTAHPIEELTIGNRQKGFYLYRENSMINDIGFNTATQTLTEIMRDLPGFLNRMEQEKATLLDLGVDTQEEFTLELDNEFEIESDVFQEYEHPDEAELLADPPMVDAIELDTHTVSGNDYWERIEAQQNISAELKNWLKSCYQH</sequence>
<name>A0A1D7QLX1_9SPHI</name>
<evidence type="ECO:0000313" key="4">
    <source>
        <dbReference type="Proteomes" id="UP000094313"/>
    </source>
</evidence>